<evidence type="ECO:0000256" key="6">
    <source>
        <dbReference type="ARBA" id="ARBA00022771"/>
    </source>
</evidence>
<dbReference type="Pfam" id="PF25600">
    <property type="entry name" value="TRIM_CC"/>
    <property type="match status" value="1"/>
</dbReference>
<keyword evidence="7 9" id="KW-0862">Zinc</keyword>
<keyword evidence="9" id="KW-0963">Cytoplasm</keyword>
<keyword evidence="4 9" id="KW-0808">Transferase</keyword>
<dbReference type="InterPro" id="IPR017907">
    <property type="entry name" value="Znf_RING_CS"/>
</dbReference>
<dbReference type="InterPro" id="IPR039399">
    <property type="entry name" value="Deltex_C_sf"/>
</dbReference>
<evidence type="ECO:0000256" key="10">
    <source>
        <dbReference type="SAM" id="Coils"/>
    </source>
</evidence>
<keyword evidence="5 9" id="KW-0479">Metal-binding</keyword>
<dbReference type="Pfam" id="PF18102">
    <property type="entry name" value="DTC"/>
    <property type="match status" value="1"/>
</dbReference>
<dbReference type="PANTHER" id="PTHR12622">
    <property type="entry name" value="DELTEX-RELATED"/>
    <property type="match status" value="1"/>
</dbReference>
<gene>
    <name evidence="12" type="ORF">SKAU_G00075310</name>
</gene>
<comment type="similarity">
    <text evidence="3 9">Belongs to the Deltex family.</text>
</comment>
<evidence type="ECO:0000256" key="7">
    <source>
        <dbReference type="ARBA" id="ARBA00022833"/>
    </source>
</evidence>
<comment type="catalytic activity">
    <reaction evidence="1 9">
        <text>S-ubiquitinyl-[E2 ubiquitin-conjugating enzyme]-L-cysteine + [acceptor protein]-L-lysine = [E2 ubiquitin-conjugating enzyme]-L-cysteine + N(6)-ubiquitinyl-[acceptor protein]-L-lysine.</text>
        <dbReference type="EC" id="2.3.2.27"/>
    </reaction>
</comment>
<proteinExistence type="inferred from homology"/>
<keyword evidence="13" id="KW-1185">Reference proteome</keyword>
<comment type="subcellular location">
    <subcellularLocation>
        <location evidence="9">Cytoplasm</location>
    </subcellularLocation>
</comment>
<dbReference type="OrthoDB" id="8871615at2759"/>
<dbReference type="EC" id="2.3.2.27" evidence="9"/>
<dbReference type="Proteomes" id="UP001152622">
    <property type="component" value="Chromosome 2"/>
</dbReference>
<dbReference type="Gene3D" id="3.30.390.130">
    <property type="match status" value="1"/>
</dbReference>
<dbReference type="GO" id="GO:0007219">
    <property type="term" value="P:Notch signaling pathway"/>
    <property type="evidence" value="ECO:0007669"/>
    <property type="project" value="InterPro"/>
</dbReference>
<sequence>MQDVGQAVQSLKRSAQAAVEDSERIFTELIRSIERRCSEVKELIRDEEKVVVSRTEGLLERLEQEIAELKRRDAELEQLSHTEDRIHFLQSCESLCVPPVPGDLPRITINPHFSFESVSKCVSELKERLEDICKGKMSKISKAGRAVGIYGCFTETGESSEARATAAEVETCPLCMEPLQKKQRLICTHAFCAACLKRSVETLGLQCPVCPKVLIVVGDQPEGQMTVNHLKTRLGECFSIMYYIPNGLQTEAHPNTGKPFTGIQTTALLPNSPEGQEVLKLLQKAFEQKLVFTVAATDGAADRVVYNDIPHAGDHIQCREPDFLKKVRAALRTKGIE</sequence>
<evidence type="ECO:0000256" key="1">
    <source>
        <dbReference type="ARBA" id="ARBA00000900"/>
    </source>
</evidence>
<dbReference type="Pfam" id="PF00097">
    <property type="entry name" value="zf-C3HC4"/>
    <property type="match status" value="1"/>
</dbReference>
<dbReference type="GO" id="GO:0005737">
    <property type="term" value="C:cytoplasm"/>
    <property type="evidence" value="ECO:0007669"/>
    <property type="project" value="UniProtKB-SubCell"/>
</dbReference>
<dbReference type="InterPro" id="IPR001841">
    <property type="entry name" value="Znf_RING"/>
</dbReference>
<keyword evidence="6 8" id="KW-0863">Zinc-finger</keyword>
<name>A0A9Q1JAX6_SYNKA</name>
<dbReference type="EMBL" id="JAINUF010000002">
    <property type="protein sequence ID" value="KAJ8376951.1"/>
    <property type="molecule type" value="Genomic_DNA"/>
</dbReference>
<dbReference type="InterPro" id="IPR039396">
    <property type="entry name" value="Deltex_C"/>
</dbReference>
<keyword evidence="10" id="KW-0175">Coiled coil</keyword>
<accession>A0A9Q1JAX6</accession>
<comment type="pathway">
    <text evidence="2 9">Protein modification; protein ubiquitination.</text>
</comment>
<dbReference type="InterPro" id="IPR018957">
    <property type="entry name" value="Znf_C3HC4_RING-type"/>
</dbReference>
<dbReference type="GO" id="GO:0016567">
    <property type="term" value="P:protein ubiquitination"/>
    <property type="evidence" value="ECO:0007669"/>
    <property type="project" value="UniProtKB-UniRule"/>
</dbReference>
<evidence type="ECO:0000256" key="9">
    <source>
        <dbReference type="RuleBase" id="RU367105"/>
    </source>
</evidence>
<reference evidence="12" key="1">
    <citation type="journal article" date="2023" name="Science">
        <title>Genome structures resolve the early diversification of teleost fishes.</title>
        <authorList>
            <person name="Parey E."/>
            <person name="Louis A."/>
            <person name="Montfort J."/>
            <person name="Bouchez O."/>
            <person name="Roques C."/>
            <person name="Iampietro C."/>
            <person name="Lluch J."/>
            <person name="Castinel A."/>
            <person name="Donnadieu C."/>
            <person name="Desvignes T."/>
            <person name="Floi Bucao C."/>
            <person name="Jouanno E."/>
            <person name="Wen M."/>
            <person name="Mejri S."/>
            <person name="Dirks R."/>
            <person name="Jansen H."/>
            <person name="Henkel C."/>
            <person name="Chen W.J."/>
            <person name="Zahm M."/>
            <person name="Cabau C."/>
            <person name="Klopp C."/>
            <person name="Thompson A.W."/>
            <person name="Robinson-Rechavi M."/>
            <person name="Braasch I."/>
            <person name="Lecointre G."/>
            <person name="Bobe J."/>
            <person name="Postlethwait J.H."/>
            <person name="Berthelot C."/>
            <person name="Roest Crollius H."/>
            <person name="Guiguen Y."/>
        </authorList>
    </citation>
    <scope>NUCLEOTIDE SEQUENCE</scope>
    <source>
        <strain evidence="12">WJC10195</strain>
    </source>
</reference>
<evidence type="ECO:0000313" key="12">
    <source>
        <dbReference type="EMBL" id="KAJ8376951.1"/>
    </source>
</evidence>
<evidence type="ECO:0000256" key="3">
    <source>
        <dbReference type="ARBA" id="ARBA00009413"/>
    </source>
</evidence>
<dbReference type="CDD" id="cd16449">
    <property type="entry name" value="RING-HC"/>
    <property type="match status" value="1"/>
</dbReference>
<comment type="caution">
    <text evidence="12">The sequence shown here is derived from an EMBL/GenBank/DDBJ whole genome shotgun (WGS) entry which is preliminary data.</text>
</comment>
<dbReference type="InterPro" id="IPR013083">
    <property type="entry name" value="Znf_RING/FYVE/PHD"/>
</dbReference>
<organism evidence="12 13">
    <name type="scientific">Synaphobranchus kaupii</name>
    <name type="common">Kaup's arrowtooth eel</name>
    <dbReference type="NCBI Taxonomy" id="118154"/>
    <lineage>
        <taxon>Eukaryota</taxon>
        <taxon>Metazoa</taxon>
        <taxon>Chordata</taxon>
        <taxon>Craniata</taxon>
        <taxon>Vertebrata</taxon>
        <taxon>Euteleostomi</taxon>
        <taxon>Actinopterygii</taxon>
        <taxon>Neopterygii</taxon>
        <taxon>Teleostei</taxon>
        <taxon>Anguilliformes</taxon>
        <taxon>Synaphobranchidae</taxon>
        <taxon>Synaphobranchus</taxon>
    </lineage>
</organism>
<dbReference type="SMART" id="SM00184">
    <property type="entry name" value="RING"/>
    <property type="match status" value="1"/>
</dbReference>
<dbReference type="InterPro" id="IPR039398">
    <property type="entry name" value="Deltex_fam"/>
</dbReference>
<evidence type="ECO:0000256" key="2">
    <source>
        <dbReference type="ARBA" id="ARBA00004906"/>
    </source>
</evidence>
<dbReference type="PROSITE" id="PS50089">
    <property type="entry name" value="ZF_RING_2"/>
    <property type="match status" value="1"/>
</dbReference>
<evidence type="ECO:0000256" key="4">
    <source>
        <dbReference type="ARBA" id="ARBA00022679"/>
    </source>
</evidence>
<feature type="domain" description="RING-type" evidence="11">
    <location>
        <begin position="172"/>
        <end position="210"/>
    </location>
</feature>
<evidence type="ECO:0000256" key="5">
    <source>
        <dbReference type="ARBA" id="ARBA00022723"/>
    </source>
</evidence>
<evidence type="ECO:0000313" key="13">
    <source>
        <dbReference type="Proteomes" id="UP001152622"/>
    </source>
</evidence>
<dbReference type="InterPro" id="IPR058030">
    <property type="entry name" value="TRIM8/14/16/25/29/45/65_CC"/>
</dbReference>
<dbReference type="AlphaFoldDB" id="A0A9Q1JAX6"/>
<dbReference type="GO" id="GO:0061630">
    <property type="term" value="F:ubiquitin protein ligase activity"/>
    <property type="evidence" value="ECO:0007669"/>
    <property type="project" value="UniProtKB-UniRule"/>
</dbReference>
<evidence type="ECO:0000256" key="8">
    <source>
        <dbReference type="PROSITE-ProRule" id="PRU00175"/>
    </source>
</evidence>
<dbReference type="SUPFAM" id="SSF57850">
    <property type="entry name" value="RING/U-box"/>
    <property type="match status" value="1"/>
</dbReference>
<dbReference type="GO" id="GO:0008270">
    <property type="term" value="F:zinc ion binding"/>
    <property type="evidence" value="ECO:0007669"/>
    <property type="project" value="UniProtKB-KW"/>
</dbReference>
<protein>
    <recommendedName>
        <fullName evidence="9">E3 ubiquitin-protein ligase</fullName>
        <ecNumber evidence="9">2.3.2.27</ecNumber>
    </recommendedName>
</protein>
<dbReference type="Gene3D" id="3.30.40.10">
    <property type="entry name" value="Zinc/RING finger domain, C3HC4 (zinc finger)"/>
    <property type="match status" value="1"/>
</dbReference>
<dbReference type="PROSITE" id="PS00518">
    <property type="entry name" value="ZF_RING_1"/>
    <property type="match status" value="1"/>
</dbReference>
<evidence type="ECO:0000259" key="11">
    <source>
        <dbReference type="PROSITE" id="PS50089"/>
    </source>
</evidence>
<feature type="coiled-coil region" evidence="10">
    <location>
        <begin position="30"/>
        <end position="82"/>
    </location>
</feature>